<evidence type="ECO:0000313" key="1">
    <source>
        <dbReference type="EnsemblMetazoa" id="XP_028518606.1"/>
    </source>
</evidence>
<dbReference type="RefSeq" id="XP_028518606.1">
    <property type="nucleotide sequence ID" value="XM_028662805.1"/>
</dbReference>
<keyword evidence="2" id="KW-1185">Reference proteome</keyword>
<name>A0A913YX09_EXADI</name>
<evidence type="ECO:0000313" key="2">
    <source>
        <dbReference type="Proteomes" id="UP000887567"/>
    </source>
</evidence>
<dbReference type="GeneID" id="110251109"/>
<reference evidence="1" key="1">
    <citation type="submission" date="2022-11" db="UniProtKB">
        <authorList>
            <consortium name="EnsemblMetazoa"/>
        </authorList>
    </citation>
    <scope>IDENTIFICATION</scope>
</reference>
<protein>
    <submittedName>
        <fullName evidence="1">Uncharacterized protein</fullName>
    </submittedName>
</protein>
<dbReference type="EnsemblMetazoa" id="XM_028662805.1">
    <property type="protein sequence ID" value="XP_028518606.1"/>
    <property type="gene ID" value="LOC110251109"/>
</dbReference>
<proteinExistence type="predicted"/>
<dbReference type="Proteomes" id="UP000887567">
    <property type="component" value="Unplaced"/>
</dbReference>
<sequence length="111" mass="12991">METNPSSSNVLGLPGQSIERTLIVAEDDIPFETLTDFVIQTTRREEQDDGFYIMNMERTISTYNKVRVLARHCISQYRSDAHIVYITYNSRCFKNTKKFYIEDGEILLRMP</sequence>
<dbReference type="KEGG" id="epa:110251109"/>
<accession>A0A913YX09</accession>
<organism evidence="1 2">
    <name type="scientific">Exaiptasia diaphana</name>
    <name type="common">Tropical sea anemone</name>
    <name type="synonym">Aiptasia pulchella</name>
    <dbReference type="NCBI Taxonomy" id="2652724"/>
    <lineage>
        <taxon>Eukaryota</taxon>
        <taxon>Metazoa</taxon>
        <taxon>Cnidaria</taxon>
        <taxon>Anthozoa</taxon>
        <taxon>Hexacorallia</taxon>
        <taxon>Actiniaria</taxon>
        <taxon>Aiptasiidae</taxon>
        <taxon>Exaiptasia</taxon>
    </lineage>
</organism>
<dbReference type="AlphaFoldDB" id="A0A913YX09"/>